<protein>
    <recommendedName>
        <fullName evidence="3">Phosphoglycerate mutase</fullName>
    </recommendedName>
</protein>
<dbReference type="RefSeq" id="WP_169147923.1">
    <property type="nucleotide sequence ID" value="NZ_JABBGA010000026.1"/>
</dbReference>
<name>A0A848GCC7_9RHOO</name>
<dbReference type="PIRSF" id="PIRSF015283">
    <property type="entry name" value="Regulatory_RpfE"/>
    <property type="match status" value="1"/>
</dbReference>
<evidence type="ECO:0000313" key="1">
    <source>
        <dbReference type="EMBL" id="NML28396.1"/>
    </source>
</evidence>
<accession>A0A848GCC7</accession>
<sequence length="348" mass="38328">MRFELILPGLCWPSGQGLHPARDLTLPSLATLAGFSTIRWQPRTSLEALLAGQFRSPADHAPPDTSQAHLRRLGEALPMPADGHWLCCDPAHLHFARDTLLLADASGLAIRRDEADTLMAGLNDMFADIGRFEAPAPDRWYLQLTDAPRPRFHPLADVNGRPVQLFLPDGEDVTRWARLSNELEVWLYNHPVNQAREASGQRTINGVWLWGNGRPAGQTESPFASIQADLPLARGHARQAGLEPVPATRYQPPSGPALAVVDSLLLPLLHRDPQAWAAALQRLDSDWFAPLLADLKSRRITHLHIAVPDDQHSLELDIAAGGLWKFWRKSRALDTLLASAPPPSPSTP</sequence>
<evidence type="ECO:0000313" key="2">
    <source>
        <dbReference type="Proteomes" id="UP000580043"/>
    </source>
</evidence>
<gene>
    <name evidence="1" type="ORF">HHL15_21780</name>
</gene>
<comment type="caution">
    <text evidence="1">The sequence shown here is derived from an EMBL/GenBank/DDBJ whole genome shotgun (WGS) entry which is preliminary data.</text>
</comment>
<keyword evidence="2" id="KW-1185">Reference proteome</keyword>
<proteinExistence type="predicted"/>
<dbReference type="AlphaFoldDB" id="A0A848GCC7"/>
<dbReference type="InterPro" id="IPR016631">
    <property type="entry name" value="Regulatory_RpfE"/>
</dbReference>
<reference evidence="1 2" key="1">
    <citation type="submission" date="2020-04" db="EMBL/GenBank/DDBJ databases">
        <title>Zoogloea sp. G-4-1-14 isolated from soil.</title>
        <authorList>
            <person name="Dahal R.H."/>
        </authorList>
    </citation>
    <scope>NUCLEOTIDE SEQUENCE [LARGE SCALE GENOMIC DNA]</scope>
    <source>
        <strain evidence="1 2">G-4-1-14</strain>
    </source>
</reference>
<organism evidence="1 2">
    <name type="scientific">Zoogloea dura</name>
    <dbReference type="NCBI Taxonomy" id="2728840"/>
    <lineage>
        <taxon>Bacteria</taxon>
        <taxon>Pseudomonadati</taxon>
        <taxon>Pseudomonadota</taxon>
        <taxon>Betaproteobacteria</taxon>
        <taxon>Rhodocyclales</taxon>
        <taxon>Zoogloeaceae</taxon>
        <taxon>Zoogloea</taxon>
    </lineage>
</organism>
<evidence type="ECO:0008006" key="3">
    <source>
        <dbReference type="Google" id="ProtNLM"/>
    </source>
</evidence>
<dbReference type="Proteomes" id="UP000580043">
    <property type="component" value="Unassembled WGS sequence"/>
</dbReference>
<dbReference type="EMBL" id="JABBGA010000026">
    <property type="protein sequence ID" value="NML28396.1"/>
    <property type="molecule type" value="Genomic_DNA"/>
</dbReference>